<gene>
    <name evidence="2" type="ORF">NP233_g10001</name>
</gene>
<keyword evidence="3" id="KW-1185">Reference proteome</keyword>
<dbReference type="EMBL" id="JANIEX010000958">
    <property type="protein sequence ID" value="KAJ3561759.1"/>
    <property type="molecule type" value="Genomic_DNA"/>
</dbReference>
<evidence type="ECO:0000256" key="1">
    <source>
        <dbReference type="SAM" id="SignalP"/>
    </source>
</evidence>
<reference evidence="2" key="1">
    <citation type="submission" date="2022-07" db="EMBL/GenBank/DDBJ databases">
        <title>Genome Sequence of Leucocoprinus birnbaumii.</title>
        <authorList>
            <person name="Buettner E."/>
        </authorList>
    </citation>
    <scope>NUCLEOTIDE SEQUENCE</scope>
    <source>
        <strain evidence="2">VT141</strain>
    </source>
</reference>
<accession>A0AAD5VJD9</accession>
<organism evidence="2 3">
    <name type="scientific">Leucocoprinus birnbaumii</name>
    <dbReference type="NCBI Taxonomy" id="56174"/>
    <lineage>
        <taxon>Eukaryota</taxon>
        <taxon>Fungi</taxon>
        <taxon>Dikarya</taxon>
        <taxon>Basidiomycota</taxon>
        <taxon>Agaricomycotina</taxon>
        <taxon>Agaricomycetes</taxon>
        <taxon>Agaricomycetidae</taxon>
        <taxon>Agaricales</taxon>
        <taxon>Agaricineae</taxon>
        <taxon>Agaricaceae</taxon>
        <taxon>Leucocoprinus</taxon>
    </lineage>
</organism>
<keyword evidence="1" id="KW-0732">Signal</keyword>
<protein>
    <submittedName>
        <fullName evidence="2">Uncharacterized protein</fullName>
    </submittedName>
</protein>
<feature type="signal peptide" evidence="1">
    <location>
        <begin position="1"/>
        <end position="26"/>
    </location>
</feature>
<name>A0AAD5VJD9_9AGAR</name>
<dbReference type="AlphaFoldDB" id="A0AAD5VJD9"/>
<feature type="chain" id="PRO_5042188629" evidence="1">
    <location>
        <begin position="27"/>
        <end position="139"/>
    </location>
</feature>
<proteinExistence type="predicted"/>
<dbReference type="Proteomes" id="UP001213000">
    <property type="component" value="Unassembled WGS sequence"/>
</dbReference>
<sequence>MRSFTTSISFAILSVVFLLLSGDMTSLDLGPSAAPLLANAAIIPRGDMLGLRYSFARSGSGITPRHWNDSPAQVEGRDLELGEDIQGRDYHVATASDVWSRSADRRGDGEGERRQGGRYVVHKRIHPRDFRMKRFVIEE</sequence>
<evidence type="ECO:0000313" key="2">
    <source>
        <dbReference type="EMBL" id="KAJ3561759.1"/>
    </source>
</evidence>
<evidence type="ECO:0000313" key="3">
    <source>
        <dbReference type="Proteomes" id="UP001213000"/>
    </source>
</evidence>
<comment type="caution">
    <text evidence="2">The sequence shown here is derived from an EMBL/GenBank/DDBJ whole genome shotgun (WGS) entry which is preliminary data.</text>
</comment>